<evidence type="ECO:0000256" key="1">
    <source>
        <dbReference type="ARBA" id="ARBA00022741"/>
    </source>
</evidence>
<dbReference type="PANTHER" id="PTHR24221">
    <property type="entry name" value="ATP-BINDING CASSETTE SUB-FAMILY B"/>
    <property type="match status" value="1"/>
</dbReference>
<feature type="domain" description="ABC transporter" evidence="3">
    <location>
        <begin position="43"/>
        <end position="259"/>
    </location>
</feature>
<dbReference type="Pfam" id="PF00005">
    <property type="entry name" value="ABC_tran"/>
    <property type="match status" value="1"/>
</dbReference>
<keyword evidence="2 4" id="KW-0067">ATP-binding</keyword>
<dbReference type="PROSITE" id="PS00211">
    <property type="entry name" value="ABC_TRANSPORTER_1"/>
    <property type="match status" value="1"/>
</dbReference>
<proteinExistence type="predicted"/>
<dbReference type="Proteomes" id="UP000698752">
    <property type="component" value="Unassembled WGS sequence"/>
</dbReference>
<dbReference type="SMART" id="SM00382">
    <property type="entry name" value="AAA"/>
    <property type="match status" value="1"/>
</dbReference>
<sequence length="261" mass="27066">MPRAGASLAAAAAAARRLFDAADTPEPVPDPANPAALPKSHALRLSGVVFAWAPDRAPVFDGLDFDVPEGARIALLGPSGTGKSTLAALLLKFAAPQAGRITLGGTDIATLAAADLRRRVAWLTQDARLFDDSIAANLRLAAPEASDAELWRALDRAQVGDVVRALPEGLETMCGEGGTRFSGGQARRIALARALLSPASVLILDEPAAGLDADTERAFLATLDEATAGRSVILILHRLLGVERPTRILRLVGGRAIPATG</sequence>
<dbReference type="InterPro" id="IPR039421">
    <property type="entry name" value="Type_1_exporter"/>
</dbReference>
<evidence type="ECO:0000256" key="2">
    <source>
        <dbReference type="ARBA" id="ARBA00022840"/>
    </source>
</evidence>
<dbReference type="SUPFAM" id="SSF52540">
    <property type="entry name" value="P-loop containing nucleoside triphosphate hydrolases"/>
    <property type="match status" value="1"/>
</dbReference>
<keyword evidence="5" id="KW-1185">Reference proteome</keyword>
<evidence type="ECO:0000313" key="5">
    <source>
        <dbReference type="Proteomes" id="UP000698752"/>
    </source>
</evidence>
<name>A0ABS5EIB0_9PROT</name>
<evidence type="ECO:0000313" key="4">
    <source>
        <dbReference type="EMBL" id="MBR0650738.1"/>
    </source>
</evidence>
<organism evidence="4 5">
    <name type="scientific">Neoroseomonas terrae</name>
    <dbReference type="NCBI Taxonomy" id="424799"/>
    <lineage>
        <taxon>Bacteria</taxon>
        <taxon>Pseudomonadati</taxon>
        <taxon>Pseudomonadota</taxon>
        <taxon>Alphaproteobacteria</taxon>
        <taxon>Acetobacterales</taxon>
        <taxon>Acetobacteraceae</taxon>
        <taxon>Neoroseomonas</taxon>
    </lineage>
</organism>
<gene>
    <name evidence="4" type="ORF">GXW78_13760</name>
</gene>
<dbReference type="InterPro" id="IPR003439">
    <property type="entry name" value="ABC_transporter-like_ATP-bd"/>
</dbReference>
<dbReference type="Gene3D" id="3.40.50.300">
    <property type="entry name" value="P-loop containing nucleotide triphosphate hydrolases"/>
    <property type="match status" value="1"/>
</dbReference>
<dbReference type="InterPro" id="IPR003593">
    <property type="entry name" value="AAA+_ATPase"/>
</dbReference>
<dbReference type="GO" id="GO:0005524">
    <property type="term" value="F:ATP binding"/>
    <property type="evidence" value="ECO:0007669"/>
    <property type="project" value="UniProtKB-KW"/>
</dbReference>
<reference evidence="5" key="1">
    <citation type="journal article" date="2021" name="Syst. Appl. Microbiol.">
        <title>Roseomonas hellenica sp. nov., isolated from roots of wild-growing Alkanna tinctoria.</title>
        <authorList>
            <person name="Rat A."/>
            <person name="Naranjo H.D."/>
            <person name="Lebbe L."/>
            <person name="Cnockaert M."/>
            <person name="Krigas N."/>
            <person name="Grigoriadou K."/>
            <person name="Maloupa E."/>
            <person name="Willems A."/>
        </authorList>
    </citation>
    <scope>NUCLEOTIDE SEQUENCE [LARGE SCALE GENOMIC DNA]</scope>
    <source>
        <strain evidence="5">LMG 31159</strain>
    </source>
</reference>
<comment type="caution">
    <text evidence="4">The sequence shown here is derived from an EMBL/GenBank/DDBJ whole genome shotgun (WGS) entry which is preliminary data.</text>
</comment>
<dbReference type="PANTHER" id="PTHR24221:SF590">
    <property type="entry name" value="COMPONENT LINKED WITH THE ASSEMBLY OF CYTOCHROME' TRANSPORT TRANSMEMBRANE ATP-BINDING PROTEIN ABC TRANSPORTER CYDD-RELATED"/>
    <property type="match status" value="1"/>
</dbReference>
<dbReference type="InterPro" id="IPR017871">
    <property type="entry name" value="ABC_transporter-like_CS"/>
</dbReference>
<protein>
    <submittedName>
        <fullName evidence="4">ATP-binding cassette domain-containing protein</fullName>
    </submittedName>
</protein>
<accession>A0ABS5EIB0</accession>
<dbReference type="EMBL" id="JAAEDI010000013">
    <property type="protein sequence ID" value="MBR0650738.1"/>
    <property type="molecule type" value="Genomic_DNA"/>
</dbReference>
<dbReference type="InterPro" id="IPR027417">
    <property type="entry name" value="P-loop_NTPase"/>
</dbReference>
<evidence type="ECO:0000259" key="3">
    <source>
        <dbReference type="PROSITE" id="PS50893"/>
    </source>
</evidence>
<keyword evidence="1" id="KW-0547">Nucleotide-binding</keyword>
<dbReference type="PROSITE" id="PS50893">
    <property type="entry name" value="ABC_TRANSPORTER_2"/>
    <property type="match status" value="1"/>
</dbReference>